<comment type="caution">
    <text evidence="2">The sequence shown here is derived from an EMBL/GenBank/DDBJ whole genome shotgun (WGS) entry which is preliminary data.</text>
</comment>
<name>A0AAD6G272_9EURO</name>
<evidence type="ECO:0000256" key="1">
    <source>
        <dbReference type="SAM" id="MobiDB-lite"/>
    </source>
</evidence>
<gene>
    <name evidence="2" type="ORF">N7458_006593</name>
</gene>
<accession>A0AAD6G272</accession>
<protein>
    <submittedName>
        <fullName evidence="2">Uncharacterized protein</fullName>
    </submittedName>
</protein>
<dbReference type="AlphaFoldDB" id="A0AAD6G272"/>
<evidence type="ECO:0000313" key="2">
    <source>
        <dbReference type="EMBL" id="KAJ5450144.1"/>
    </source>
</evidence>
<sequence length="120" mass="12938">MPIEVRVASPKRQSGGVEGEPSPNGSSLLTFTGNRELCTTSNEYHPTNHRPAPACAPDYTADTLFTIPIPYDLRLSTNTAMTTSFASPDSLAELSALVERTVQLPSSAPKRDTRPGRTSY</sequence>
<feature type="region of interest" description="Disordered" evidence="1">
    <location>
        <begin position="1"/>
        <end position="31"/>
    </location>
</feature>
<reference evidence="2" key="2">
    <citation type="journal article" date="2023" name="IMA Fungus">
        <title>Comparative genomic study of the Penicillium genus elucidates a diverse pangenome and 15 lateral gene transfer events.</title>
        <authorList>
            <person name="Petersen C."/>
            <person name="Sorensen T."/>
            <person name="Nielsen M.R."/>
            <person name="Sondergaard T.E."/>
            <person name="Sorensen J.L."/>
            <person name="Fitzpatrick D.A."/>
            <person name="Frisvad J.C."/>
            <person name="Nielsen K.L."/>
        </authorList>
    </citation>
    <scope>NUCLEOTIDE SEQUENCE</scope>
    <source>
        <strain evidence="2">IBT 16125</strain>
    </source>
</reference>
<keyword evidence="3" id="KW-1185">Reference proteome</keyword>
<organism evidence="2 3">
    <name type="scientific">Penicillium daleae</name>
    <dbReference type="NCBI Taxonomy" id="63821"/>
    <lineage>
        <taxon>Eukaryota</taxon>
        <taxon>Fungi</taxon>
        <taxon>Dikarya</taxon>
        <taxon>Ascomycota</taxon>
        <taxon>Pezizomycotina</taxon>
        <taxon>Eurotiomycetes</taxon>
        <taxon>Eurotiomycetidae</taxon>
        <taxon>Eurotiales</taxon>
        <taxon>Aspergillaceae</taxon>
        <taxon>Penicillium</taxon>
    </lineage>
</organism>
<dbReference type="EMBL" id="JAPVEA010000006">
    <property type="protein sequence ID" value="KAJ5450144.1"/>
    <property type="molecule type" value="Genomic_DNA"/>
</dbReference>
<dbReference type="GeneID" id="81600218"/>
<dbReference type="Proteomes" id="UP001213681">
    <property type="component" value="Unassembled WGS sequence"/>
</dbReference>
<reference evidence="2" key="1">
    <citation type="submission" date="2022-12" db="EMBL/GenBank/DDBJ databases">
        <authorList>
            <person name="Petersen C."/>
        </authorList>
    </citation>
    <scope>NUCLEOTIDE SEQUENCE</scope>
    <source>
        <strain evidence="2">IBT 16125</strain>
    </source>
</reference>
<dbReference type="RefSeq" id="XP_056765679.1">
    <property type="nucleotide sequence ID" value="XM_056909975.1"/>
</dbReference>
<evidence type="ECO:0000313" key="3">
    <source>
        <dbReference type="Proteomes" id="UP001213681"/>
    </source>
</evidence>
<proteinExistence type="predicted"/>